<dbReference type="RefSeq" id="XP_022820959.1">
    <property type="nucleotide sequence ID" value="XM_022965191.1"/>
</dbReference>
<dbReference type="SUPFAM" id="SSF54001">
    <property type="entry name" value="Cysteine proteinases"/>
    <property type="match status" value="1"/>
</dbReference>
<evidence type="ECO:0000259" key="6">
    <source>
        <dbReference type="PROSITE" id="PS50600"/>
    </source>
</evidence>
<dbReference type="AlphaFoldDB" id="A0A9J7E493"/>
<dbReference type="GO" id="GO:0016929">
    <property type="term" value="F:deSUMOylase activity"/>
    <property type="evidence" value="ECO:0007669"/>
    <property type="project" value="TreeGrafter"/>
</dbReference>
<evidence type="ECO:0000256" key="3">
    <source>
        <dbReference type="ARBA" id="ARBA00022801"/>
    </source>
</evidence>
<evidence type="ECO:0000313" key="8">
    <source>
        <dbReference type="RefSeq" id="XP_022820959.1"/>
    </source>
</evidence>
<evidence type="ECO:0000256" key="2">
    <source>
        <dbReference type="ARBA" id="ARBA00022670"/>
    </source>
</evidence>
<evidence type="ECO:0000256" key="1">
    <source>
        <dbReference type="ARBA" id="ARBA00005234"/>
    </source>
</evidence>
<keyword evidence="3" id="KW-0378">Hydrolase</keyword>
<dbReference type="Gene3D" id="3.40.395.10">
    <property type="entry name" value="Adenoviral Proteinase, Chain A"/>
    <property type="match status" value="1"/>
</dbReference>
<evidence type="ECO:0000256" key="5">
    <source>
        <dbReference type="SAM" id="MobiDB-lite"/>
    </source>
</evidence>
<dbReference type="OrthoDB" id="1939479at2759"/>
<gene>
    <name evidence="8" type="primary">LOC111352607</name>
</gene>
<keyword evidence="4" id="KW-0788">Thiol protease</keyword>
<dbReference type="PROSITE" id="PS50600">
    <property type="entry name" value="ULP_PROTEASE"/>
    <property type="match status" value="1"/>
</dbReference>
<evidence type="ECO:0000256" key="4">
    <source>
        <dbReference type="ARBA" id="ARBA00022807"/>
    </source>
</evidence>
<dbReference type="GO" id="GO:0006508">
    <property type="term" value="P:proteolysis"/>
    <property type="evidence" value="ECO:0007669"/>
    <property type="project" value="UniProtKB-KW"/>
</dbReference>
<dbReference type="Proteomes" id="UP000301870">
    <property type="component" value="Chromosome 15"/>
</dbReference>
<protein>
    <submittedName>
        <fullName evidence="8">Sentrin-specific protease-like isoform X1</fullName>
    </submittedName>
</protein>
<dbReference type="Pfam" id="PF02902">
    <property type="entry name" value="Peptidase_C48"/>
    <property type="match status" value="1"/>
</dbReference>
<name>A0A9J7E493_SPOLT</name>
<reference evidence="8" key="1">
    <citation type="submission" date="2025-08" db="UniProtKB">
        <authorList>
            <consortium name="RefSeq"/>
        </authorList>
    </citation>
    <scope>IDENTIFICATION</scope>
    <source>
        <strain evidence="8">Ishihara</strain>
        <tissue evidence="8">Whole body</tissue>
    </source>
</reference>
<dbReference type="PANTHER" id="PTHR12606:SF141">
    <property type="entry name" value="GH15225P-RELATED"/>
    <property type="match status" value="1"/>
</dbReference>
<comment type="similarity">
    <text evidence="1">Belongs to the peptidase C48 family.</text>
</comment>
<dbReference type="GO" id="GO:0016926">
    <property type="term" value="P:protein desumoylation"/>
    <property type="evidence" value="ECO:0007669"/>
    <property type="project" value="TreeGrafter"/>
</dbReference>
<keyword evidence="2" id="KW-0645">Protease</keyword>
<dbReference type="InterPro" id="IPR038765">
    <property type="entry name" value="Papain-like_cys_pep_sf"/>
</dbReference>
<organism evidence="7 8">
    <name type="scientific">Spodoptera litura</name>
    <name type="common">Asian cotton leafworm</name>
    <dbReference type="NCBI Taxonomy" id="69820"/>
    <lineage>
        <taxon>Eukaryota</taxon>
        <taxon>Metazoa</taxon>
        <taxon>Ecdysozoa</taxon>
        <taxon>Arthropoda</taxon>
        <taxon>Hexapoda</taxon>
        <taxon>Insecta</taxon>
        <taxon>Pterygota</taxon>
        <taxon>Neoptera</taxon>
        <taxon>Endopterygota</taxon>
        <taxon>Lepidoptera</taxon>
        <taxon>Glossata</taxon>
        <taxon>Ditrysia</taxon>
        <taxon>Noctuoidea</taxon>
        <taxon>Noctuidae</taxon>
        <taxon>Amphipyrinae</taxon>
        <taxon>Spodoptera</taxon>
    </lineage>
</organism>
<feature type="domain" description="Ubiquitin-like protease family profile" evidence="6">
    <location>
        <begin position="507"/>
        <end position="670"/>
    </location>
</feature>
<accession>A0A9J7E493</accession>
<dbReference type="GO" id="GO:0080090">
    <property type="term" value="P:regulation of primary metabolic process"/>
    <property type="evidence" value="ECO:0007669"/>
    <property type="project" value="UniProtKB-ARBA"/>
</dbReference>
<dbReference type="GeneID" id="111352607"/>
<dbReference type="FunFam" id="3.40.395.10:FF:000001">
    <property type="entry name" value="Sentrin-specific protease 1"/>
    <property type="match status" value="1"/>
</dbReference>
<dbReference type="PANTHER" id="PTHR12606">
    <property type="entry name" value="SENTRIN/SUMO-SPECIFIC PROTEASE"/>
    <property type="match status" value="1"/>
</dbReference>
<feature type="region of interest" description="Disordered" evidence="5">
    <location>
        <begin position="222"/>
        <end position="274"/>
    </location>
</feature>
<dbReference type="InterPro" id="IPR003653">
    <property type="entry name" value="Peptidase_C48_C"/>
</dbReference>
<keyword evidence="7" id="KW-1185">Reference proteome</keyword>
<dbReference type="GO" id="GO:0060255">
    <property type="term" value="P:regulation of macromolecule metabolic process"/>
    <property type="evidence" value="ECO:0007669"/>
    <property type="project" value="UniProtKB-ARBA"/>
</dbReference>
<sequence length="701" mass="80828">MKSLGNIKGFVCNLMGLSDDTEPVRKRFKCNRVYDDFSSDEEVPALRSKWTLGSKRIKLNLLNKEKRKSIKSSTMKASKVLQVLSENKELSVTRTSTTVQPVADEDMAGCSGSIDVNISITPADVIKPSKKLNETYEIISDDEIDSYFTKVKNIENLSDTEMINDSSINLEENDNQPVQTESESFDEWLKNLNAKHKAYMEKSRKSINDILQKYASVPKVCADNETPSYRSSTNEDRQSESDTNYNKTDLTSNNKSIDPDLRIENNSKPLNKSKTTYTNFEVDDISRKTPDKLNTDYIKQNVAESLKMETFDEWVSKRKSKYTFNFQILESTVSKTLNKKNEENILQSQKQPCQDWLTNHKTEESQVITSNENIVLRVNNKQNQFSLDQPSCSKNQITLDCEDKDTLQESVEKHLTAPQNEVYSSDPDLILTNLRMNRLETDLRTLQNSIEKLTSSKLKNDLTETKKNDEDQETLDLPDITTEQNELIDTALDSTPPDKVLIEKFKLKIYKEDLETLSEHNWLNDKVIDFYMNLIMQRSEEQNNLPKVYAMNTLFYPKLMKSGHAGLKRWTRKVDIFAYDLLVIPVHLTNHWCVSFINFQTRKIEYLDSRGKSKRPCLIALLQYLKDEHQDKKGVPFDDSGWETECLKDIPEQMNSSDCGIFVCTFAEFSSRNAVYTFTQAHMPYLRRKAALEILTGKLLL</sequence>
<evidence type="ECO:0000313" key="7">
    <source>
        <dbReference type="Proteomes" id="UP000301870"/>
    </source>
</evidence>
<dbReference type="GO" id="GO:0005634">
    <property type="term" value="C:nucleus"/>
    <property type="evidence" value="ECO:0007669"/>
    <property type="project" value="TreeGrafter"/>
</dbReference>
<dbReference type="KEGG" id="sliu:111352607"/>
<proteinExistence type="inferred from homology"/>
<feature type="compositionally biased region" description="Polar residues" evidence="5">
    <location>
        <begin position="241"/>
        <end position="256"/>
    </location>
</feature>